<evidence type="ECO:0000313" key="3">
    <source>
        <dbReference type="Proteomes" id="UP001610818"/>
    </source>
</evidence>
<organism evidence="2 3">
    <name type="scientific">Streptomyces longisporoflavus</name>
    <dbReference type="NCBI Taxonomy" id="28044"/>
    <lineage>
        <taxon>Bacteria</taxon>
        <taxon>Bacillati</taxon>
        <taxon>Actinomycetota</taxon>
        <taxon>Actinomycetes</taxon>
        <taxon>Kitasatosporales</taxon>
        <taxon>Streptomycetaceae</taxon>
        <taxon>Streptomyces</taxon>
    </lineage>
</organism>
<feature type="compositionally biased region" description="Low complexity" evidence="1">
    <location>
        <begin position="176"/>
        <end position="186"/>
    </location>
</feature>
<proteinExistence type="predicted"/>
<evidence type="ECO:0000313" key="2">
    <source>
        <dbReference type="EMBL" id="MFH8547262.1"/>
    </source>
</evidence>
<evidence type="ECO:0000256" key="1">
    <source>
        <dbReference type="SAM" id="MobiDB-lite"/>
    </source>
</evidence>
<dbReference type="Proteomes" id="UP001610818">
    <property type="component" value="Unassembled WGS sequence"/>
</dbReference>
<gene>
    <name evidence="2" type="ORF">ACH4F9_19865</name>
</gene>
<feature type="region of interest" description="Disordered" evidence="1">
    <location>
        <begin position="1"/>
        <end position="68"/>
    </location>
</feature>
<keyword evidence="3" id="KW-1185">Reference proteome</keyword>
<feature type="region of interest" description="Disordered" evidence="1">
    <location>
        <begin position="87"/>
        <end position="125"/>
    </location>
</feature>
<accession>A0ABW7QR67</accession>
<sequence>MDTDPSDSPYAMNDAAQPPPPRARARQQAADEHEAAEHGAAADNKREERPGQPLRAAGAASPALRQRSYEQIDRANDLLAASLARLNRGQARRHRSDDAYQSEQDATGRESKASGTRRAMQAPPLLEIMQGRANRLREQAAAAAQALARAEDTLAHEHERRHRAQQAADHRDHAAQARTAASALHAIGKPPRDVTGTAPHPG</sequence>
<evidence type="ECO:0008006" key="4">
    <source>
        <dbReference type="Google" id="ProtNLM"/>
    </source>
</evidence>
<dbReference type="RefSeq" id="WP_397713250.1">
    <property type="nucleotide sequence ID" value="NZ_JBIRGN010000003.1"/>
</dbReference>
<feature type="compositionally biased region" description="Basic and acidic residues" evidence="1">
    <location>
        <begin position="149"/>
        <end position="158"/>
    </location>
</feature>
<comment type="caution">
    <text evidence="2">The sequence shown here is derived from an EMBL/GenBank/DDBJ whole genome shotgun (WGS) entry which is preliminary data.</text>
</comment>
<protein>
    <recommendedName>
        <fullName evidence="4">Mobilization protein</fullName>
    </recommendedName>
</protein>
<feature type="region of interest" description="Disordered" evidence="1">
    <location>
        <begin position="147"/>
        <end position="202"/>
    </location>
</feature>
<reference evidence="2 3" key="1">
    <citation type="submission" date="2024-10" db="EMBL/GenBank/DDBJ databases">
        <title>The Natural Products Discovery Center: Release of the First 8490 Sequenced Strains for Exploring Actinobacteria Biosynthetic Diversity.</title>
        <authorList>
            <person name="Kalkreuter E."/>
            <person name="Kautsar S.A."/>
            <person name="Yang D."/>
            <person name="Bader C.D."/>
            <person name="Teijaro C.N."/>
            <person name="Fluegel L."/>
            <person name="Davis C.M."/>
            <person name="Simpson J.R."/>
            <person name="Lauterbach L."/>
            <person name="Steele A.D."/>
            <person name="Gui C."/>
            <person name="Meng S."/>
            <person name="Li G."/>
            <person name="Viehrig K."/>
            <person name="Ye F."/>
            <person name="Su P."/>
            <person name="Kiefer A.F."/>
            <person name="Nichols A."/>
            <person name="Cepeda A.J."/>
            <person name="Yan W."/>
            <person name="Fan B."/>
            <person name="Jiang Y."/>
            <person name="Adhikari A."/>
            <person name="Zheng C.-J."/>
            <person name="Schuster L."/>
            <person name="Cowan T.M."/>
            <person name="Smanski M.J."/>
            <person name="Chevrette M.G."/>
            <person name="De Carvalho L.P.S."/>
            <person name="Shen B."/>
        </authorList>
    </citation>
    <scope>NUCLEOTIDE SEQUENCE [LARGE SCALE GENOMIC DNA]</scope>
    <source>
        <strain evidence="2 3">NPDC017990</strain>
    </source>
</reference>
<dbReference type="EMBL" id="JBIRGQ010000003">
    <property type="protein sequence ID" value="MFH8547262.1"/>
    <property type="molecule type" value="Genomic_DNA"/>
</dbReference>
<name>A0ABW7QR67_9ACTN</name>